<keyword evidence="2" id="KW-1185">Reference proteome</keyword>
<gene>
    <name evidence="1" type="ORF">OS242_09805</name>
</gene>
<proteinExistence type="predicted"/>
<evidence type="ECO:0000313" key="1">
    <source>
        <dbReference type="EMBL" id="MCX7570256.1"/>
    </source>
</evidence>
<dbReference type="Proteomes" id="UP001208017">
    <property type="component" value="Unassembled WGS sequence"/>
</dbReference>
<evidence type="ECO:0000313" key="2">
    <source>
        <dbReference type="Proteomes" id="UP001208017"/>
    </source>
</evidence>
<sequence length="266" mass="29892">MREERHYSLSVEELILAMYVIGRQEAAAGLLQLSFDPMSDQELEIRLVTAGHSLAARGWLTVDEQAGTKELDAGLTAAILPLCEAAYTLRFTKQVQGEEVAMGIHVASDGQLTVHRLEKGFNHRMEVLSGPEEILGAVQSFFELTWQEHSDETFETTVRQELEQTAAQEAEELETLLADSGMPEPLNGWFAEDLTESEDWWTVLRVEYTEEREPQAERGFLLLSGKERFWLLRPSEGDEGTEDDAFAVELGTRESLDRDLAALMEG</sequence>
<protein>
    <submittedName>
        <fullName evidence="1">Uncharacterized protein</fullName>
    </submittedName>
</protein>
<reference evidence="1 2" key="1">
    <citation type="submission" date="2022-11" db="EMBL/GenBank/DDBJ databases">
        <title>Study of microbial diversity in lake waters.</title>
        <authorList>
            <person name="Zhang J."/>
        </authorList>
    </citation>
    <scope>NUCLEOTIDE SEQUENCE [LARGE SCALE GENOMIC DNA]</scope>
    <source>
        <strain evidence="1 2">DT12</strain>
    </source>
</reference>
<dbReference type="EMBL" id="JAPMLT010000004">
    <property type="protein sequence ID" value="MCX7570256.1"/>
    <property type="molecule type" value="Genomic_DNA"/>
</dbReference>
<comment type="caution">
    <text evidence="1">The sequence shown here is derived from an EMBL/GenBank/DDBJ whole genome shotgun (WGS) entry which is preliminary data.</text>
</comment>
<organism evidence="1 2">
    <name type="scientific">Tumebacillus lacus</name>
    <dbReference type="NCBI Taxonomy" id="2995335"/>
    <lineage>
        <taxon>Bacteria</taxon>
        <taxon>Bacillati</taxon>
        <taxon>Bacillota</taxon>
        <taxon>Bacilli</taxon>
        <taxon>Bacillales</taxon>
        <taxon>Alicyclobacillaceae</taxon>
        <taxon>Tumebacillus</taxon>
    </lineage>
</organism>
<dbReference type="RefSeq" id="WP_267151505.1">
    <property type="nucleotide sequence ID" value="NZ_JAPMLT010000004.1"/>
</dbReference>
<name>A0ABT3X027_9BACL</name>
<accession>A0ABT3X027</accession>